<dbReference type="AlphaFoldDB" id="A0A5C6MDJ2"/>
<comment type="function">
    <text evidence="9">Catalyzes the 2-thiolation of uridine at the wobble position (U34) of tRNA, leading to the formation of s(2)U34.</text>
</comment>
<evidence type="ECO:0000256" key="10">
    <source>
        <dbReference type="SAM" id="MobiDB-lite"/>
    </source>
</evidence>
<feature type="binding site" evidence="9">
    <location>
        <position position="128"/>
    </location>
    <ligand>
        <name>ATP</name>
        <dbReference type="ChEBI" id="CHEBI:30616"/>
    </ligand>
</feature>
<evidence type="ECO:0000256" key="6">
    <source>
        <dbReference type="ARBA" id="ARBA00022884"/>
    </source>
</evidence>
<dbReference type="InterPro" id="IPR023382">
    <property type="entry name" value="MnmA-like_central_sf"/>
</dbReference>
<dbReference type="Pfam" id="PF03054">
    <property type="entry name" value="tRNA_Me_trans"/>
    <property type="match status" value="1"/>
</dbReference>
<keyword evidence="2 9" id="KW-0808">Transferase</keyword>
<evidence type="ECO:0000256" key="4">
    <source>
        <dbReference type="ARBA" id="ARBA00022741"/>
    </source>
</evidence>
<feature type="domain" description="tRNA-specific 2-thiouridylase MnmA-like central" evidence="12">
    <location>
        <begin position="211"/>
        <end position="275"/>
    </location>
</feature>
<comment type="caution">
    <text evidence="13">The sequence shown here is derived from an EMBL/GenBank/DDBJ whole genome shotgun (WGS) entry which is preliminary data.</text>
</comment>
<evidence type="ECO:0000256" key="9">
    <source>
        <dbReference type="HAMAP-Rule" id="MF_00144"/>
    </source>
</evidence>
<organism evidence="13 14">
    <name type="scientific">Planctomyces bekefii</name>
    <dbReference type="NCBI Taxonomy" id="1653850"/>
    <lineage>
        <taxon>Bacteria</taxon>
        <taxon>Pseudomonadati</taxon>
        <taxon>Planctomycetota</taxon>
        <taxon>Planctomycetia</taxon>
        <taxon>Planctomycetales</taxon>
        <taxon>Planctomycetaceae</taxon>
        <taxon>Planctomyces</taxon>
    </lineage>
</organism>
<keyword evidence="14" id="KW-1185">Reference proteome</keyword>
<gene>
    <name evidence="9 13" type="primary">mnmA</name>
    <name evidence="13" type="ORF">E3A20_05510</name>
</gene>
<comment type="catalytic activity">
    <reaction evidence="8 9">
        <text>S-sulfanyl-L-cysteinyl-[protein] + uridine(34) in tRNA + AH2 + ATP = 2-thiouridine(34) in tRNA + L-cysteinyl-[protein] + A + AMP + diphosphate + H(+)</text>
        <dbReference type="Rhea" id="RHEA:47032"/>
        <dbReference type="Rhea" id="RHEA-COMP:10131"/>
        <dbReference type="Rhea" id="RHEA-COMP:11726"/>
        <dbReference type="Rhea" id="RHEA-COMP:11727"/>
        <dbReference type="Rhea" id="RHEA-COMP:11728"/>
        <dbReference type="ChEBI" id="CHEBI:13193"/>
        <dbReference type="ChEBI" id="CHEBI:15378"/>
        <dbReference type="ChEBI" id="CHEBI:17499"/>
        <dbReference type="ChEBI" id="CHEBI:29950"/>
        <dbReference type="ChEBI" id="CHEBI:30616"/>
        <dbReference type="ChEBI" id="CHEBI:33019"/>
        <dbReference type="ChEBI" id="CHEBI:61963"/>
        <dbReference type="ChEBI" id="CHEBI:65315"/>
        <dbReference type="ChEBI" id="CHEBI:87170"/>
        <dbReference type="ChEBI" id="CHEBI:456215"/>
        <dbReference type="EC" id="2.8.1.13"/>
    </reaction>
</comment>
<comment type="subcellular location">
    <subcellularLocation>
        <location evidence="9">Cytoplasm</location>
    </subcellularLocation>
</comment>
<dbReference type="CDD" id="cd01998">
    <property type="entry name" value="MnmA_TRMU-like"/>
    <property type="match status" value="1"/>
</dbReference>
<reference evidence="13 14" key="1">
    <citation type="submission" date="2019-08" db="EMBL/GenBank/DDBJ databases">
        <title>100 year-old enigma solved: identification of Planctomyces bekefii, the type genus and species of the phylum Planctomycetes.</title>
        <authorList>
            <person name="Svetlana D.N."/>
            <person name="Overmann J."/>
        </authorList>
    </citation>
    <scope>NUCLEOTIDE SEQUENCE [LARGE SCALE GENOMIC DNA]</scope>
    <source>
        <strain evidence="13">Phe10_nw2017</strain>
    </source>
</reference>
<dbReference type="InterPro" id="IPR014729">
    <property type="entry name" value="Rossmann-like_a/b/a_fold"/>
</dbReference>
<dbReference type="Gene3D" id="2.40.30.10">
    <property type="entry name" value="Translation factors"/>
    <property type="match status" value="1"/>
</dbReference>
<feature type="site" description="Interaction with tRNA" evidence="9">
    <location>
        <position position="344"/>
    </location>
</feature>
<keyword evidence="9" id="KW-0963">Cytoplasm</keyword>
<dbReference type="HAMAP" id="MF_00144">
    <property type="entry name" value="tRNA_thiouridyl_MnmA"/>
    <property type="match status" value="1"/>
</dbReference>
<keyword evidence="1 9" id="KW-0820">tRNA-binding</keyword>
<sequence>MAKVRVIAAMSGGVDSCVAAALLLEQGYDVVGITMQLWNHKGDGEERFDSCCSLTDVHDARASAHKLGIPHYVVNYEREFKSGVVDYFASEYGQGRTPNPCVLCNSKLKFDHLVDRARALGAEWVATGHYARVIHHGDGRPSELYTGVDGNKDQSYFLFDMRPDNLRRAMFPLGGMTKSQVREKAKALGLHTATKHESQEICFVTGGRYSDFLEKHYPDVTKLTGEIVDRQGRVLGRHDGIHLFTVGQRKGLGAILGGEPRYVFAIQPESRRVVVDSMENLSVQGFTVSSINWLVDPSTVNEERVLSVMVRYRAKPLPCRIRRLENGTYQILLADKARWVTPGQAAVFFDGEQVVGGGFILQAIHEQTAAEESAAKSFGTGTGRVERPESQSLRPTLGQPSADF</sequence>
<feature type="active site" description="Nucleophile" evidence="9">
    <location>
        <position position="104"/>
    </location>
</feature>
<name>A0A5C6MDJ2_9PLAN</name>
<feature type="site" description="Interaction with tRNA" evidence="9">
    <location>
        <position position="129"/>
    </location>
</feature>
<comment type="similarity">
    <text evidence="9">Belongs to the MnmA/TRMU family.</text>
</comment>
<feature type="binding site" evidence="9">
    <location>
        <begin position="9"/>
        <end position="16"/>
    </location>
    <ligand>
        <name>ATP</name>
        <dbReference type="ChEBI" id="CHEBI:30616"/>
    </ligand>
</feature>
<dbReference type="SUPFAM" id="SSF52402">
    <property type="entry name" value="Adenine nucleotide alpha hydrolases-like"/>
    <property type="match status" value="1"/>
</dbReference>
<dbReference type="Gene3D" id="3.40.50.620">
    <property type="entry name" value="HUPs"/>
    <property type="match status" value="1"/>
</dbReference>
<dbReference type="PANTHER" id="PTHR11933">
    <property type="entry name" value="TRNA 5-METHYLAMINOMETHYL-2-THIOURIDYLATE -METHYLTRANSFERASE"/>
    <property type="match status" value="1"/>
</dbReference>
<dbReference type="EMBL" id="SRHE01000069">
    <property type="protein sequence ID" value="TWW11034.1"/>
    <property type="molecule type" value="Genomic_DNA"/>
</dbReference>
<feature type="binding site" evidence="9">
    <location>
        <position position="35"/>
    </location>
    <ligand>
        <name>ATP</name>
        <dbReference type="ChEBI" id="CHEBI:30616"/>
    </ligand>
</feature>
<dbReference type="InterPro" id="IPR004506">
    <property type="entry name" value="MnmA-like"/>
</dbReference>
<keyword evidence="3 9" id="KW-0819">tRNA processing</keyword>
<feature type="active site" description="Cysteine persulfide intermediate" evidence="9">
    <location>
        <position position="202"/>
    </location>
</feature>
<dbReference type="EC" id="2.8.1.13" evidence="9"/>
<keyword evidence="5 9" id="KW-0067">ATP-binding</keyword>
<evidence type="ECO:0000256" key="2">
    <source>
        <dbReference type="ARBA" id="ARBA00022679"/>
    </source>
</evidence>
<dbReference type="Proteomes" id="UP000321083">
    <property type="component" value="Unassembled WGS sequence"/>
</dbReference>
<dbReference type="GO" id="GO:0000049">
    <property type="term" value="F:tRNA binding"/>
    <property type="evidence" value="ECO:0007669"/>
    <property type="project" value="UniProtKB-KW"/>
</dbReference>
<evidence type="ECO:0000313" key="14">
    <source>
        <dbReference type="Proteomes" id="UP000321083"/>
    </source>
</evidence>
<feature type="region of interest" description="Interaction with tRNA" evidence="9">
    <location>
        <begin position="152"/>
        <end position="154"/>
    </location>
</feature>
<dbReference type="GO" id="GO:0005524">
    <property type="term" value="F:ATP binding"/>
    <property type="evidence" value="ECO:0007669"/>
    <property type="project" value="UniProtKB-KW"/>
</dbReference>
<accession>A0A5C6MDJ2</accession>
<dbReference type="NCBIfam" id="TIGR00420">
    <property type="entry name" value="trmU"/>
    <property type="match status" value="1"/>
</dbReference>
<feature type="region of interest" description="Disordered" evidence="10">
    <location>
        <begin position="372"/>
        <end position="404"/>
    </location>
</feature>
<dbReference type="NCBIfam" id="NF001138">
    <property type="entry name" value="PRK00143.1"/>
    <property type="match status" value="1"/>
</dbReference>
<feature type="domain" description="tRNA-specific 2-thiouridylase MnmA-like C-terminal" evidence="11">
    <location>
        <begin position="284"/>
        <end position="360"/>
    </location>
</feature>
<evidence type="ECO:0000256" key="8">
    <source>
        <dbReference type="ARBA" id="ARBA00051542"/>
    </source>
</evidence>
<dbReference type="GO" id="GO:0002143">
    <property type="term" value="P:tRNA wobble position uridine thiolation"/>
    <property type="evidence" value="ECO:0007669"/>
    <property type="project" value="TreeGrafter"/>
</dbReference>
<feature type="region of interest" description="Interaction with tRNA" evidence="9">
    <location>
        <begin position="311"/>
        <end position="312"/>
    </location>
</feature>
<evidence type="ECO:0000256" key="7">
    <source>
        <dbReference type="ARBA" id="ARBA00023157"/>
    </source>
</evidence>
<dbReference type="Pfam" id="PF20259">
    <property type="entry name" value="tRNA_Me_trans_M"/>
    <property type="match status" value="1"/>
</dbReference>
<evidence type="ECO:0000313" key="13">
    <source>
        <dbReference type="EMBL" id="TWW11034.1"/>
    </source>
</evidence>
<dbReference type="InterPro" id="IPR046885">
    <property type="entry name" value="MnmA-like_C"/>
</dbReference>
<keyword evidence="7" id="KW-1015">Disulfide bond</keyword>
<dbReference type="InterPro" id="IPR046884">
    <property type="entry name" value="MnmA-like_central"/>
</dbReference>
<evidence type="ECO:0000256" key="3">
    <source>
        <dbReference type="ARBA" id="ARBA00022694"/>
    </source>
</evidence>
<dbReference type="Pfam" id="PF20258">
    <property type="entry name" value="tRNA_Me_trans_C"/>
    <property type="match status" value="1"/>
</dbReference>
<protein>
    <recommendedName>
        <fullName evidence="9">tRNA-specific 2-thiouridylase MnmA</fullName>
        <ecNumber evidence="9">2.8.1.13</ecNumber>
    </recommendedName>
</protein>
<reference evidence="13 14" key="2">
    <citation type="submission" date="2019-08" db="EMBL/GenBank/DDBJ databases">
        <authorList>
            <person name="Henke P."/>
        </authorList>
    </citation>
    <scope>NUCLEOTIDE SEQUENCE [LARGE SCALE GENOMIC DNA]</scope>
    <source>
        <strain evidence="13">Phe10_nw2017</strain>
    </source>
</reference>
<evidence type="ECO:0000256" key="1">
    <source>
        <dbReference type="ARBA" id="ARBA00022555"/>
    </source>
</evidence>
<keyword evidence="6 9" id="KW-0694">RNA-binding</keyword>
<evidence type="ECO:0000256" key="5">
    <source>
        <dbReference type="ARBA" id="ARBA00022840"/>
    </source>
</evidence>
<keyword evidence="4 9" id="KW-0547">Nucleotide-binding</keyword>
<proteinExistence type="inferred from homology"/>
<dbReference type="GO" id="GO:0103016">
    <property type="term" value="F:tRNA-uridine 2-sulfurtransferase activity"/>
    <property type="evidence" value="ECO:0007669"/>
    <property type="project" value="UniProtKB-EC"/>
</dbReference>
<dbReference type="FunFam" id="3.40.50.620:FF:000115">
    <property type="entry name" value="tRNA-specific 2-thiouridylase MnmA"/>
    <property type="match status" value="1"/>
</dbReference>
<dbReference type="Gene3D" id="2.30.30.280">
    <property type="entry name" value="Adenine nucleotide alpha hydrolases-like domains"/>
    <property type="match status" value="1"/>
</dbReference>
<evidence type="ECO:0000259" key="11">
    <source>
        <dbReference type="Pfam" id="PF20258"/>
    </source>
</evidence>
<dbReference type="GO" id="GO:0005737">
    <property type="term" value="C:cytoplasm"/>
    <property type="evidence" value="ECO:0007669"/>
    <property type="project" value="UniProtKB-SubCell"/>
</dbReference>
<comment type="caution">
    <text evidence="9">Lacks conserved residue(s) required for the propagation of feature annotation.</text>
</comment>
<dbReference type="PANTHER" id="PTHR11933:SF5">
    <property type="entry name" value="MITOCHONDRIAL TRNA-SPECIFIC 2-THIOURIDYLASE 1"/>
    <property type="match status" value="1"/>
</dbReference>
<evidence type="ECO:0000259" key="12">
    <source>
        <dbReference type="Pfam" id="PF20259"/>
    </source>
</evidence>